<dbReference type="InterPro" id="IPR041546">
    <property type="entry name" value="ClpA/ClpB_AAA_lid"/>
</dbReference>
<dbReference type="PROSITE" id="PS51903">
    <property type="entry name" value="CLP_R"/>
    <property type="match status" value="1"/>
</dbReference>
<dbReference type="InterPro" id="IPR003593">
    <property type="entry name" value="AAA+_ATPase"/>
</dbReference>
<dbReference type="PANTHER" id="PTHR11638">
    <property type="entry name" value="ATP-DEPENDENT CLP PROTEASE"/>
    <property type="match status" value="1"/>
</dbReference>
<dbReference type="InterPro" id="IPR004176">
    <property type="entry name" value="Clp_R_N"/>
</dbReference>
<dbReference type="SMART" id="SM01086">
    <property type="entry name" value="ClpB_D2-small"/>
    <property type="match status" value="1"/>
</dbReference>
<dbReference type="PRINTS" id="PR00300">
    <property type="entry name" value="CLPPROTEASEA"/>
</dbReference>
<gene>
    <name evidence="10" type="primary">clpA</name>
    <name evidence="10" type="ORF">COA96_06175</name>
</gene>
<dbReference type="InterPro" id="IPR036628">
    <property type="entry name" value="Clp_N_dom_sf"/>
</dbReference>
<keyword evidence="2 6" id="KW-0677">Repeat</keyword>
<dbReference type="Pfam" id="PF07724">
    <property type="entry name" value="AAA_2"/>
    <property type="match status" value="1"/>
</dbReference>
<dbReference type="InterPro" id="IPR001270">
    <property type="entry name" value="ClpA/B"/>
</dbReference>
<dbReference type="GO" id="GO:0005737">
    <property type="term" value="C:cytoplasm"/>
    <property type="evidence" value="ECO:0007669"/>
    <property type="project" value="TreeGrafter"/>
</dbReference>
<dbReference type="Pfam" id="PF10431">
    <property type="entry name" value="ClpB_D2-small"/>
    <property type="match status" value="1"/>
</dbReference>
<organism evidence="10 11">
    <name type="scientific">SAR86 cluster bacterium</name>
    <dbReference type="NCBI Taxonomy" id="2030880"/>
    <lineage>
        <taxon>Bacteria</taxon>
        <taxon>Pseudomonadati</taxon>
        <taxon>Pseudomonadota</taxon>
        <taxon>Gammaproteobacteria</taxon>
        <taxon>SAR86 cluster</taxon>
    </lineage>
</organism>
<keyword evidence="4 7" id="KW-0067">ATP-binding</keyword>
<evidence type="ECO:0000313" key="11">
    <source>
        <dbReference type="Proteomes" id="UP000218327"/>
    </source>
</evidence>
<dbReference type="FunFam" id="3.40.50.300:FF:000025">
    <property type="entry name" value="ATP-dependent Clp protease subunit"/>
    <property type="match status" value="1"/>
</dbReference>
<dbReference type="InterPro" id="IPR019489">
    <property type="entry name" value="Clp_ATPase_C"/>
</dbReference>
<dbReference type="InterPro" id="IPR013461">
    <property type="entry name" value="ClpA"/>
</dbReference>
<evidence type="ECO:0000256" key="6">
    <source>
        <dbReference type="PROSITE-ProRule" id="PRU01251"/>
    </source>
</evidence>
<keyword evidence="3 7" id="KW-0547">Nucleotide-binding</keyword>
<accession>A0A2A5B422</accession>
<proteinExistence type="inferred from homology"/>
<evidence type="ECO:0000256" key="8">
    <source>
        <dbReference type="SAM" id="MobiDB-lite"/>
    </source>
</evidence>
<sequence>MLSKDLEATLSDAFKSTRKKQHEFMTVEHLLLALLDNEVASNVLLACDCDLSRLRGELIECVDSTTPLISDSEKERETEPTLGFQRVIQRAVFHVQSSGKREVTGANVLVAIFSEQESHAVYFLKQQNVARIDVVNFITHGISKIPGQEDEQPRPEQQDEENAAETSSSPLESFATNLNLEAEQGRIDPLIGREEEVTRVIQILSRRRKNNPLLVGESGVGKTAVAEGLAKLIVEGNVPEVLAESVIYSLDLGALLAGTKYRGDFEKRFKALLSELIKDPNAVLFIDEIHTIIGAGAASGGVMDASNLLKPVLTTGKIRCIGSTTYQEYRGIFEKDRALSRRFQKIDVDEPDVETTYKILKGLKSRFEEHHDLRYSDRSLRAASELAGRYINDRYMPDKAIDVIDEAGAYQRLQPSSKRKKLIQVTDMEKVVAAMARIPPKHVSNSDIESLKSLDSNLKMVVFGQDKAIDSLATAIKLSRAGLNDDGKPIGSFLFAGPTGVGKTEVCRQLAKIMGIELLRFDMSEYMERHTVSRLIGAPPGYVGFDQGGLLTEAVTKNPHCVLLLDEVEKAHPDVFNLLLQVMDHGTLTDNNGRQADFRNVILIMTTNAGAQEMARASIGFTEQDHSADGMEIIKKAFTPEFRNRLDAIIQFGALTIETIRTVVDKFLVDLQVQLDDKKVLLHVDDSAVDWFVKHGYSESMGARPMARLIQEKLKKALAEDILFGDLANGGEVEVVCENNELVLHIEKKKQAAKKELSPVKG</sequence>
<name>A0A2A5B422_9GAMM</name>
<dbReference type="InterPro" id="IPR003959">
    <property type="entry name" value="ATPase_AAA_core"/>
</dbReference>
<dbReference type="Gene3D" id="1.10.1780.10">
    <property type="entry name" value="Clp, N-terminal domain"/>
    <property type="match status" value="1"/>
</dbReference>
<dbReference type="GO" id="GO:0043335">
    <property type="term" value="P:protein unfolding"/>
    <property type="evidence" value="ECO:0007669"/>
    <property type="project" value="InterPro"/>
</dbReference>
<dbReference type="GO" id="GO:0016887">
    <property type="term" value="F:ATP hydrolysis activity"/>
    <property type="evidence" value="ECO:0007669"/>
    <property type="project" value="InterPro"/>
</dbReference>
<keyword evidence="5 7" id="KW-0143">Chaperone</keyword>
<dbReference type="PROSITE" id="PS00871">
    <property type="entry name" value="CLPAB_2"/>
    <property type="match status" value="1"/>
</dbReference>
<dbReference type="NCBIfam" id="TIGR02639">
    <property type="entry name" value="ClpA"/>
    <property type="match status" value="1"/>
</dbReference>
<dbReference type="SUPFAM" id="SSF81923">
    <property type="entry name" value="Double Clp-N motif"/>
    <property type="match status" value="1"/>
</dbReference>
<evidence type="ECO:0000256" key="1">
    <source>
        <dbReference type="ARBA" id="ARBA00008675"/>
    </source>
</evidence>
<evidence type="ECO:0000259" key="9">
    <source>
        <dbReference type="PROSITE" id="PS51903"/>
    </source>
</evidence>
<dbReference type="GO" id="GO:0006508">
    <property type="term" value="P:proteolysis"/>
    <property type="evidence" value="ECO:0007669"/>
    <property type="project" value="UniProtKB-KW"/>
</dbReference>
<comment type="caution">
    <text evidence="10">The sequence shown here is derived from an EMBL/GenBank/DDBJ whole genome shotgun (WGS) entry which is preliminary data.</text>
</comment>
<protein>
    <submittedName>
        <fullName evidence="10">ATP-dependent Clp protease ATP-binding subunit ClpA</fullName>
    </submittedName>
</protein>
<keyword evidence="10" id="KW-0378">Hydrolase</keyword>
<feature type="region of interest" description="Disordered" evidence="8">
    <location>
        <begin position="144"/>
        <end position="172"/>
    </location>
</feature>
<comment type="similarity">
    <text evidence="1 7">Belongs to the ClpA/ClpB family.</text>
</comment>
<dbReference type="Proteomes" id="UP000218327">
    <property type="component" value="Unassembled WGS sequence"/>
</dbReference>
<feature type="domain" description="Clp R" evidence="9">
    <location>
        <begin position="1"/>
        <end position="145"/>
    </location>
</feature>
<dbReference type="Pfam" id="PF02861">
    <property type="entry name" value="Clp_N"/>
    <property type="match status" value="1"/>
</dbReference>
<dbReference type="SMART" id="SM00382">
    <property type="entry name" value="AAA"/>
    <property type="match status" value="2"/>
</dbReference>
<dbReference type="CDD" id="cd19499">
    <property type="entry name" value="RecA-like_ClpB_Hsp104-like"/>
    <property type="match status" value="1"/>
</dbReference>
<dbReference type="PANTHER" id="PTHR11638:SF111">
    <property type="entry name" value="ATP-DEPENDENT CLP PROTEASE ATP-BINDING SUBUNIT CLPA"/>
    <property type="match status" value="1"/>
</dbReference>
<evidence type="ECO:0000313" key="10">
    <source>
        <dbReference type="EMBL" id="PCJ26081.1"/>
    </source>
</evidence>
<dbReference type="AlphaFoldDB" id="A0A2A5B422"/>
<evidence type="ECO:0000256" key="5">
    <source>
        <dbReference type="ARBA" id="ARBA00023186"/>
    </source>
</evidence>
<dbReference type="EMBL" id="NVVJ01000013">
    <property type="protein sequence ID" value="PCJ26081.1"/>
    <property type="molecule type" value="Genomic_DNA"/>
</dbReference>
<dbReference type="InterPro" id="IPR018368">
    <property type="entry name" value="ClpA/B_CS1"/>
</dbReference>
<evidence type="ECO:0000256" key="2">
    <source>
        <dbReference type="ARBA" id="ARBA00022737"/>
    </source>
</evidence>
<dbReference type="Gene3D" id="1.10.8.60">
    <property type="match status" value="2"/>
</dbReference>
<dbReference type="PROSITE" id="PS00870">
    <property type="entry name" value="CLPAB_1"/>
    <property type="match status" value="1"/>
</dbReference>
<dbReference type="GO" id="GO:0005524">
    <property type="term" value="F:ATP binding"/>
    <property type="evidence" value="ECO:0007669"/>
    <property type="project" value="UniProtKB-KW"/>
</dbReference>
<dbReference type="SUPFAM" id="SSF52540">
    <property type="entry name" value="P-loop containing nucleoside triphosphate hydrolases"/>
    <property type="match status" value="2"/>
</dbReference>
<dbReference type="GO" id="GO:0034605">
    <property type="term" value="P:cellular response to heat"/>
    <property type="evidence" value="ECO:0007669"/>
    <property type="project" value="TreeGrafter"/>
</dbReference>
<dbReference type="Pfam" id="PF17871">
    <property type="entry name" value="AAA_lid_9"/>
    <property type="match status" value="1"/>
</dbReference>
<dbReference type="InterPro" id="IPR027417">
    <property type="entry name" value="P-loop_NTPase"/>
</dbReference>
<evidence type="ECO:0000256" key="7">
    <source>
        <dbReference type="RuleBase" id="RU004432"/>
    </source>
</evidence>
<dbReference type="Pfam" id="PF00004">
    <property type="entry name" value="AAA"/>
    <property type="match status" value="1"/>
</dbReference>
<dbReference type="GO" id="GO:0008233">
    <property type="term" value="F:peptidase activity"/>
    <property type="evidence" value="ECO:0007669"/>
    <property type="project" value="UniProtKB-KW"/>
</dbReference>
<dbReference type="InterPro" id="IPR050130">
    <property type="entry name" value="ClpA_ClpB"/>
</dbReference>
<dbReference type="InterPro" id="IPR028299">
    <property type="entry name" value="ClpA/B_CS2"/>
</dbReference>
<reference evidence="11" key="1">
    <citation type="submission" date="2017-08" db="EMBL/GenBank/DDBJ databases">
        <title>A dynamic microbial community with high functional redundancy inhabits the cold, oxic subseafloor aquifer.</title>
        <authorList>
            <person name="Tully B.J."/>
            <person name="Wheat C.G."/>
            <person name="Glazer B.T."/>
            <person name="Huber J.A."/>
        </authorList>
    </citation>
    <scope>NUCLEOTIDE SEQUENCE [LARGE SCALE GENOMIC DNA]</scope>
</reference>
<keyword evidence="10" id="KW-0645">Protease</keyword>
<evidence type="ECO:0000256" key="4">
    <source>
        <dbReference type="ARBA" id="ARBA00022840"/>
    </source>
</evidence>
<dbReference type="CDD" id="cd00009">
    <property type="entry name" value="AAA"/>
    <property type="match status" value="1"/>
</dbReference>
<evidence type="ECO:0000256" key="3">
    <source>
        <dbReference type="ARBA" id="ARBA00022741"/>
    </source>
</evidence>
<dbReference type="Gene3D" id="3.40.50.300">
    <property type="entry name" value="P-loop containing nucleotide triphosphate hydrolases"/>
    <property type="match status" value="2"/>
</dbReference>